<sequence>MKLIDAMKAKLEKLKVEAQGFLTDGKVDEAKAKMEEVKSQKEAIAMQEILDAEELEAIQAKAPGAPTPAPVAVDPQAAKENANFLRAAIKQGMGKGLTAAENALLVPVGLPTPGTDGVGLLLPQDIRTIIQKKIRQYRSLRDVLGYLPVSTMTGSLPVENFETVTELVDFTDGTPVAEMTDIKFTNVSFSLKEKGGFISLSNTLLSMTDNDLINYVADVFARKAVVTENKMSITALQAGKTQKDIADWKALSKSINVDIDEGVKYNLVIVTNQDGFDVLDGALDNQGRPVLQPDPTNPTVKRFKGARVEVYSNAMLPTTGTTTKKAPIFYGNLDAAVKMVDNGQYMFATSAHAGFTSNTTVARVITYLDVMKLDASDKIYIAGNLAVV</sequence>
<evidence type="ECO:0000313" key="4">
    <source>
        <dbReference type="EMBL" id="MDU0200159.1"/>
    </source>
</evidence>
<organism evidence="4 5">
    <name type="scientific">Paenibacillus violae</name>
    <dbReference type="NCBI Taxonomy" id="3077234"/>
    <lineage>
        <taxon>Bacteria</taxon>
        <taxon>Bacillati</taxon>
        <taxon>Bacillota</taxon>
        <taxon>Bacilli</taxon>
        <taxon>Bacillales</taxon>
        <taxon>Paenibacillaceae</taxon>
        <taxon>Paenibacillus</taxon>
    </lineage>
</organism>
<keyword evidence="5" id="KW-1185">Reference proteome</keyword>
<dbReference type="EMBL" id="JAWCUD010000001">
    <property type="protein sequence ID" value="MDU0200159.1"/>
    <property type="molecule type" value="Genomic_DNA"/>
</dbReference>
<dbReference type="RefSeq" id="WP_315949525.1">
    <property type="nucleotide sequence ID" value="NZ_JAWCUD010000001.1"/>
</dbReference>
<feature type="coiled-coil region" evidence="2">
    <location>
        <begin position="4"/>
        <end position="47"/>
    </location>
</feature>
<evidence type="ECO:0000256" key="2">
    <source>
        <dbReference type="SAM" id="Coils"/>
    </source>
</evidence>
<comment type="subcellular location">
    <subcellularLocation>
        <location evidence="1">Virion</location>
    </subcellularLocation>
</comment>
<reference evidence="4 5" key="1">
    <citation type="submission" date="2023-10" db="EMBL/GenBank/DDBJ databases">
        <title>Paenibacillus strain PFR10 Genome sequencing and assembly.</title>
        <authorList>
            <person name="Kim I."/>
        </authorList>
    </citation>
    <scope>NUCLEOTIDE SEQUENCE [LARGE SCALE GENOMIC DNA]</scope>
    <source>
        <strain evidence="4 5">PFR10</strain>
    </source>
</reference>
<feature type="domain" description="Phage capsid-like C-terminal" evidence="3">
    <location>
        <begin position="119"/>
        <end position="371"/>
    </location>
</feature>
<name>A0ABU3R7B6_9BACL</name>
<evidence type="ECO:0000313" key="5">
    <source>
        <dbReference type="Proteomes" id="UP001260980"/>
    </source>
</evidence>
<evidence type="ECO:0000256" key="1">
    <source>
        <dbReference type="ARBA" id="ARBA00004328"/>
    </source>
</evidence>
<dbReference type="Pfam" id="PF05065">
    <property type="entry name" value="Phage_capsid"/>
    <property type="match status" value="1"/>
</dbReference>
<dbReference type="InterPro" id="IPR024455">
    <property type="entry name" value="Phage_capsid"/>
</dbReference>
<dbReference type="Proteomes" id="UP001260980">
    <property type="component" value="Unassembled WGS sequence"/>
</dbReference>
<dbReference type="InterPro" id="IPR054612">
    <property type="entry name" value="Phage_capsid-like_C"/>
</dbReference>
<gene>
    <name evidence="4" type="ORF">RQP52_03605</name>
</gene>
<evidence type="ECO:0000259" key="3">
    <source>
        <dbReference type="Pfam" id="PF05065"/>
    </source>
</evidence>
<dbReference type="SUPFAM" id="SSF56563">
    <property type="entry name" value="Major capsid protein gp5"/>
    <property type="match status" value="1"/>
</dbReference>
<accession>A0ABU3R7B6</accession>
<proteinExistence type="predicted"/>
<protein>
    <submittedName>
        <fullName evidence="4">Phage major capsid protein</fullName>
    </submittedName>
</protein>
<comment type="caution">
    <text evidence="4">The sequence shown here is derived from an EMBL/GenBank/DDBJ whole genome shotgun (WGS) entry which is preliminary data.</text>
</comment>
<dbReference type="NCBIfam" id="TIGR01554">
    <property type="entry name" value="major_cap_HK97"/>
    <property type="match status" value="1"/>
</dbReference>
<keyword evidence="2" id="KW-0175">Coiled coil</keyword>